<keyword evidence="2" id="KW-1185">Reference proteome</keyword>
<dbReference type="EMBL" id="JAULSU010000007">
    <property type="protein sequence ID" value="KAK0610775.1"/>
    <property type="molecule type" value="Genomic_DNA"/>
</dbReference>
<reference evidence="1" key="1">
    <citation type="submission" date="2023-06" db="EMBL/GenBank/DDBJ databases">
        <title>Genome-scale phylogeny and comparative genomics of the fungal order Sordariales.</title>
        <authorList>
            <consortium name="Lawrence Berkeley National Laboratory"/>
            <person name="Hensen N."/>
            <person name="Bonometti L."/>
            <person name="Westerberg I."/>
            <person name="Brannstrom I.O."/>
            <person name="Guillou S."/>
            <person name="Cros-Aarteil S."/>
            <person name="Calhoun S."/>
            <person name="Haridas S."/>
            <person name="Kuo A."/>
            <person name="Mondo S."/>
            <person name="Pangilinan J."/>
            <person name="Riley R."/>
            <person name="Labutti K."/>
            <person name="Andreopoulos B."/>
            <person name="Lipzen A."/>
            <person name="Chen C."/>
            <person name="Yanf M."/>
            <person name="Daum C."/>
            <person name="Ng V."/>
            <person name="Clum A."/>
            <person name="Steindorff A."/>
            <person name="Ohm R."/>
            <person name="Martin F."/>
            <person name="Silar P."/>
            <person name="Natvig D."/>
            <person name="Lalanne C."/>
            <person name="Gautier V."/>
            <person name="Ament-Velasquez S.L."/>
            <person name="Kruys A."/>
            <person name="Hutchinson M.I."/>
            <person name="Powell A.J."/>
            <person name="Barry K."/>
            <person name="Miller A.N."/>
            <person name="Grigoriev I.V."/>
            <person name="Debuchy R."/>
            <person name="Gladieux P."/>
            <person name="Thoren M.H."/>
            <person name="Johannesson H."/>
        </authorList>
    </citation>
    <scope>NUCLEOTIDE SEQUENCE</scope>
    <source>
        <strain evidence="1">CBS 606.72</strain>
    </source>
</reference>
<accession>A0AA39U370</accession>
<dbReference type="AlphaFoldDB" id="A0AA39U370"/>
<dbReference type="Proteomes" id="UP001175000">
    <property type="component" value="Unassembled WGS sequence"/>
</dbReference>
<protein>
    <submittedName>
        <fullName evidence="1">Uncharacterized protein</fullName>
    </submittedName>
</protein>
<gene>
    <name evidence="1" type="ORF">B0T14DRAFT_570707</name>
</gene>
<sequence length="174" mass="19372">MPLLKSTLLVQPPSEIPPHLPWSPCPVLHVRFTTPFRYRSLITVSASLTTIFGAVVKANLPTLGPYFGVPKTPPAIYAPTEWDAYFCWEELSCVETGSYKLRVEVEVPGVGREVVESRVVLVWGMEGLGISERLMCPSADELKALKRLEEEVGKGPFRTVKYKKAGGPSWWLTI</sequence>
<organism evidence="1 2">
    <name type="scientific">Immersiella caudata</name>
    <dbReference type="NCBI Taxonomy" id="314043"/>
    <lineage>
        <taxon>Eukaryota</taxon>
        <taxon>Fungi</taxon>
        <taxon>Dikarya</taxon>
        <taxon>Ascomycota</taxon>
        <taxon>Pezizomycotina</taxon>
        <taxon>Sordariomycetes</taxon>
        <taxon>Sordariomycetidae</taxon>
        <taxon>Sordariales</taxon>
        <taxon>Lasiosphaeriaceae</taxon>
        <taxon>Immersiella</taxon>
    </lineage>
</organism>
<evidence type="ECO:0000313" key="1">
    <source>
        <dbReference type="EMBL" id="KAK0610775.1"/>
    </source>
</evidence>
<evidence type="ECO:0000313" key="2">
    <source>
        <dbReference type="Proteomes" id="UP001175000"/>
    </source>
</evidence>
<proteinExistence type="predicted"/>
<name>A0AA39U370_9PEZI</name>
<comment type="caution">
    <text evidence="1">The sequence shown here is derived from an EMBL/GenBank/DDBJ whole genome shotgun (WGS) entry which is preliminary data.</text>
</comment>